<dbReference type="GeneID" id="72745640"/>
<dbReference type="OrthoDB" id="214403at2157"/>
<dbReference type="EMBL" id="FNPC01000007">
    <property type="protein sequence ID" value="SDY65442.1"/>
    <property type="molecule type" value="Genomic_DNA"/>
</dbReference>
<keyword evidence="3" id="KW-1185">Reference proteome</keyword>
<protein>
    <recommendedName>
        <fullName evidence="4">Gas vesicle protein G</fullName>
    </recommendedName>
</protein>
<dbReference type="Pfam" id="PF05120">
    <property type="entry name" value="GvpG"/>
    <property type="match status" value="1"/>
</dbReference>
<gene>
    <name evidence="2" type="ORF">SAMN05216564_107140</name>
</gene>
<proteinExistence type="predicted"/>
<dbReference type="RefSeq" id="WP_092733781.1">
    <property type="nucleotide sequence ID" value="NZ_FNPC01000007.1"/>
</dbReference>
<evidence type="ECO:0008006" key="4">
    <source>
        <dbReference type="Google" id="ProtNLM"/>
    </source>
</evidence>
<accession>A0A1H3LLY0</accession>
<dbReference type="AlphaFoldDB" id="A0A1H3LLY0"/>
<name>A0A1H3LLY0_9EURY</name>
<dbReference type="InterPro" id="IPR007804">
    <property type="entry name" value="GvpG"/>
</dbReference>
<evidence type="ECO:0000313" key="2">
    <source>
        <dbReference type="EMBL" id="SDY65442.1"/>
    </source>
</evidence>
<evidence type="ECO:0000256" key="1">
    <source>
        <dbReference type="SAM" id="Coils"/>
    </source>
</evidence>
<organism evidence="2 3">
    <name type="scientific">Halopenitus persicus</name>
    <dbReference type="NCBI Taxonomy" id="1048396"/>
    <lineage>
        <taxon>Archaea</taxon>
        <taxon>Methanobacteriati</taxon>
        <taxon>Methanobacteriota</taxon>
        <taxon>Stenosarchaea group</taxon>
        <taxon>Halobacteria</taxon>
        <taxon>Halobacteriales</taxon>
        <taxon>Haloferacaceae</taxon>
        <taxon>Halopenitus</taxon>
    </lineage>
</organism>
<feature type="coiled-coil region" evidence="1">
    <location>
        <begin position="44"/>
        <end position="78"/>
    </location>
</feature>
<dbReference type="NCBIfam" id="NF045779">
    <property type="entry name" value="gas_vesic_GvpG"/>
    <property type="match status" value="1"/>
</dbReference>
<evidence type="ECO:0000313" key="3">
    <source>
        <dbReference type="Proteomes" id="UP000199079"/>
    </source>
</evidence>
<sequence length="83" mass="10059">MFIVDDLFVSPFFSLLDILQTMALNEMYDTKSIRDDIKENQLLYEVGERSEEEHQQRKQELESQLEMAEQIQEQMRDRMEVKK</sequence>
<reference evidence="3" key="1">
    <citation type="submission" date="2016-10" db="EMBL/GenBank/DDBJ databases">
        <authorList>
            <person name="Varghese N."/>
            <person name="Submissions S."/>
        </authorList>
    </citation>
    <scope>NUCLEOTIDE SEQUENCE [LARGE SCALE GENOMIC DNA]</scope>
    <source>
        <strain evidence="3">DC30,IBRC 10041,KCTC 4046</strain>
    </source>
</reference>
<keyword evidence="1" id="KW-0175">Coiled coil</keyword>
<dbReference type="InterPro" id="IPR054797">
    <property type="entry name" value="Gas_vesic_GvpG_halobact"/>
</dbReference>
<dbReference type="Proteomes" id="UP000199079">
    <property type="component" value="Unassembled WGS sequence"/>
</dbReference>